<reference evidence="3 4" key="1">
    <citation type="submission" date="2017-02" db="EMBL/GenBank/DDBJ databases">
        <authorList>
            <person name="Peterson S.W."/>
        </authorList>
    </citation>
    <scope>NUCLEOTIDE SEQUENCE [LARGE SCALE GENOMIC DNA]</scope>
    <source>
        <strain evidence="3 4">USBA 369</strain>
    </source>
</reference>
<feature type="modified residue" description="4-aspartylphosphate" evidence="1">
    <location>
        <position position="58"/>
    </location>
</feature>
<dbReference type="EMBL" id="FUXL01000021">
    <property type="protein sequence ID" value="SKA37081.1"/>
    <property type="molecule type" value="Genomic_DNA"/>
</dbReference>
<dbReference type="AlphaFoldDB" id="A0A1T4T9U0"/>
<name>A0A1T4T9U0_9HYPH</name>
<dbReference type="InterPro" id="IPR052048">
    <property type="entry name" value="ST_Response_Regulator"/>
</dbReference>
<dbReference type="Pfam" id="PF00072">
    <property type="entry name" value="Response_reg"/>
    <property type="match status" value="1"/>
</dbReference>
<evidence type="ECO:0000313" key="4">
    <source>
        <dbReference type="Proteomes" id="UP000190135"/>
    </source>
</evidence>
<keyword evidence="1" id="KW-0597">Phosphoprotein</keyword>
<dbReference type="STRING" id="1365950.SAMN05428963_12158"/>
<evidence type="ECO:0000256" key="1">
    <source>
        <dbReference type="PROSITE-ProRule" id="PRU00169"/>
    </source>
</evidence>
<dbReference type="InterPro" id="IPR001789">
    <property type="entry name" value="Sig_transdc_resp-reg_receiver"/>
</dbReference>
<evidence type="ECO:0000259" key="2">
    <source>
        <dbReference type="PROSITE" id="PS50110"/>
    </source>
</evidence>
<dbReference type="InterPro" id="IPR011006">
    <property type="entry name" value="CheY-like_superfamily"/>
</dbReference>
<protein>
    <submittedName>
        <fullName evidence="3">Two-component system, chemotaxis family, response regulator CheY</fullName>
    </submittedName>
</protein>
<dbReference type="OrthoDB" id="9786548at2"/>
<dbReference type="Gene3D" id="3.40.50.2300">
    <property type="match status" value="1"/>
</dbReference>
<dbReference type="SMART" id="SM00448">
    <property type="entry name" value="REC"/>
    <property type="match status" value="1"/>
</dbReference>
<sequence>MDFKSHLKVMIVDDQRTSRMLIRDALQQIGIENVIFAVDGEEALKTMMTTPCHIIISDFNMPKLDGLQLLKAIRSYGPTKKVPFIILTGKGDKNLVQKAAALGVNNFLVKPISVPVLQKTMEAVVGKLQ</sequence>
<dbReference type="GO" id="GO:0000160">
    <property type="term" value="P:phosphorelay signal transduction system"/>
    <property type="evidence" value="ECO:0007669"/>
    <property type="project" value="InterPro"/>
</dbReference>
<evidence type="ECO:0000313" key="3">
    <source>
        <dbReference type="EMBL" id="SKA37081.1"/>
    </source>
</evidence>
<dbReference type="SUPFAM" id="SSF52172">
    <property type="entry name" value="CheY-like"/>
    <property type="match status" value="1"/>
</dbReference>
<dbReference type="PANTHER" id="PTHR43228:SF1">
    <property type="entry name" value="TWO-COMPONENT RESPONSE REGULATOR ARR22"/>
    <property type="match status" value="1"/>
</dbReference>
<accession>A0A1T4T9U0</accession>
<dbReference type="PANTHER" id="PTHR43228">
    <property type="entry name" value="TWO-COMPONENT RESPONSE REGULATOR"/>
    <property type="match status" value="1"/>
</dbReference>
<keyword evidence="4" id="KW-1185">Reference proteome</keyword>
<proteinExistence type="predicted"/>
<gene>
    <name evidence="3" type="ORF">SAMN05428963_12158</name>
</gene>
<organism evidence="3 4">
    <name type="scientific">Consotaella salsifontis</name>
    <dbReference type="NCBI Taxonomy" id="1365950"/>
    <lineage>
        <taxon>Bacteria</taxon>
        <taxon>Pseudomonadati</taxon>
        <taxon>Pseudomonadota</taxon>
        <taxon>Alphaproteobacteria</taxon>
        <taxon>Hyphomicrobiales</taxon>
        <taxon>Aurantimonadaceae</taxon>
        <taxon>Consotaella</taxon>
    </lineage>
</organism>
<feature type="domain" description="Response regulatory" evidence="2">
    <location>
        <begin position="8"/>
        <end position="125"/>
    </location>
</feature>
<dbReference type="PROSITE" id="PS50110">
    <property type="entry name" value="RESPONSE_REGULATORY"/>
    <property type="match status" value="1"/>
</dbReference>
<dbReference type="RefSeq" id="WP_078710308.1">
    <property type="nucleotide sequence ID" value="NZ_FUXL01000021.1"/>
</dbReference>
<dbReference type="Proteomes" id="UP000190135">
    <property type="component" value="Unassembled WGS sequence"/>
</dbReference>